<dbReference type="InterPro" id="IPR036291">
    <property type="entry name" value="NAD(P)-bd_dom_sf"/>
</dbReference>
<protein>
    <submittedName>
        <fullName evidence="3">GDP-mannose 4,6-dehydratase</fullName>
        <ecNumber evidence="3">4.2.1.47</ecNumber>
    </submittedName>
    <submittedName>
        <fullName evidence="2">NAD-dependent epimerase/dehydratase family protein</fullName>
    </submittedName>
</protein>
<dbReference type="EMBL" id="JAGVWF010000063">
    <property type="protein sequence ID" value="MBS3059645.1"/>
    <property type="molecule type" value="Genomic_DNA"/>
</dbReference>
<dbReference type="PANTHER" id="PTHR43000">
    <property type="entry name" value="DTDP-D-GLUCOSE 4,6-DEHYDRATASE-RELATED"/>
    <property type="match status" value="1"/>
</dbReference>
<accession>A0A7J4ISE6</accession>
<name>A0A7J4ISE6_9ARCH</name>
<keyword evidence="3" id="KW-0456">Lyase</keyword>
<reference evidence="3" key="2">
    <citation type="submission" date="2021-03" db="EMBL/GenBank/DDBJ databases">
        <authorList>
            <person name="Jaffe A."/>
        </authorList>
    </citation>
    <scope>NUCLEOTIDE SEQUENCE</scope>
    <source>
        <strain evidence="3">RIFCSPHIGHO2_01_FULL_GW2011_AR10_43_9</strain>
    </source>
</reference>
<dbReference type="Pfam" id="PF16363">
    <property type="entry name" value="GDP_Man_Dehyd"/>
    <property type="match status" value="1"/>
</dbReference>
<evidence type="ECO:0000313" key="4">
    <source>
        <dbReference type="Proteomes" id="UP000577419"/>
    </source>
</evidence>
<dbReference type="AlphaFoldDB" id="A0A7J4ISE6"/>
<reference evidence="3" key="3">
    <citation type="submission" date="2021-05" db="EMBL/GenBank/DDBJ databases">
        <title>Protein family content uncovers lineage relationships and bacterial pathway maintenance mechanisms in DPANN archaea.</title>
        <authorList>
            <person name="Castelle C.J."/>
            <person name="Meheust R."/>
            <person name="Jaffe A.L."/>
            <person name="Seitz K."/>
            <person name="Gong X."/>
            <person name="Baker B.J."/>
            <person name="Banfield J.F."/>
        </authorList>
    </citation>
    <scope>NUCLEOTIDE SEQUENCE</scope>
    <source>
        <strain evidence="3">RIFCSPHIGHO2_01_FULL_GW2011_AR10_43_9</strain>
    </source>
</reference>
<feature type="domain" description="NAD(P)-binding" evidence="1">
    <location>
        <begin position="4"/>
        <end position="310"/>
    </location>
</feature>
<dbReference type="Proteomes" id="UP000577419">
    <property type="component" value="Unassembled WGS sequence"/>
</dbReference>
<dbReference type="GO" id="GO:0008446">
    <property type="term" value="F:GDP-mannose 4,6-dehydratase activity"/>
    <property type="evidence" value="ECO:0007669"/>
    <property type="project" value="UniProtKB-EC"/>
</dbReference>
<dbReference type="Proteomes" id="UP000683213">
    <property type="component" value="Unassembled WGS sequence"/>
</dbReference>
<evidence type="ECO:0000313" key="2">
    <source>
        <dbReference type="EMBL" id="HIH07750.1"/>
    </source>
</evidence>
<proteinExistence type="predicted"/>
<dbReference type="Gene3D" id="3.90.25.10">
    <property type="entry name" value="UDP-galactose 4-epimerase, domain 1"/>
    <property type="match status" value="1"/>
</dbReference>
<organism evidence="2 4">
    <name type="scientific">Candidatus Iainarchaeum sp</name>
    <dbReference type="NCBI Taxonomy" id="3101447"/>
    <lineage>
        <taxon>Archaea</taxon>
        <taxon>Candidatus Iainarchaeota</taxon>
        <taxon>Candidatus Iainarchaeia</taxon>
        <taxon>Candidatus Iainarchaeales</taxon>
        <taxon>Candidatus Iainarchaeaceae</taxon>
        <taxon>Candidatus Iainarchaeum</taxon>
    </lineage>
</organism>
<dbReference type="EMBL" id="DUFG01000001">
    <property type="protein sequence ID" value="HIH07750.1"/>
    <property type="molecule type" value="Genomic_DNA"/>
</dbReference>
<dbReference type="Gene3D" id="3.40.50.720">
    <property type="entry name" value="NAD(P)-binding Rossmann-like Domain"/>
    <property type="match status" value="1"/>
</dbReference>
<evidence type="ECO:0000313" key="3">
    <source>
        <dbReference type="EMBL" id="MBS3059645.1"/>
    </source>
</evidence>
<dbReference type="EC" id="4.2.1.47" evidence="3"/>
<dbReference type="SUPFAM" id="SSF51735">
    <property type="entry name" value="NAD(P)-binding Rossmann-fold domains"/>
    <property type="match status" value="1"/>
</dbReference>
<dbReference type="InterPro" id="IPR016040">
    <property type="entry name" value="NAD(P)-bd_dom"/>
</dbReference>
<evidence type="ECO:0000259" key="1">
    <source>
        <dbReference type="Pfam" id="PF16363"/>
    </source>
</evidence>
<comment type="caution">
    <text evidence="2">The sequence shown here is derived from an EMBL/GenBank/DDBJ whole genome shotgun (WGS) entry which is preliminary data.</text>
</comment>
<gene>
    <name evidence="2" type="ORF">HA237_00100</name>
    <name evidence="3" type="ORF">J4224_04440</name>
</gene>
<sequence>MRVLVTGAAGLYGIHACQQLVDNKKIEGIVGVDDFSRKFKSAKPMGMLSDPEKKFSLLKKDFAELNAKAIDELNVDAVIHFAAFVSIDESMVKPEKYFENNERKTFEFVHNLFSSSSQPFLIYASSPEVYGNPVRTPMDELHPMRPRSIYAVTKLAAEKHCMSLFEWYSYPVNVIRNFNTFGPNQNVSAYSAVIPAFIERALSNEPLRITGSGEQTRDFQYVKDAVRAYESLVLTRGKLKGETFNIGSGKQIKIKGLAEKIIGLTGSSSRVEFAEGRKGDLAALQADYSKIKDKLGWQPKFSLEEGLKKTIEWYKTFRK</sequence>
<reference evidence="2" key="1">
    <citation type="journal article" date="2020" name="bioRxiv">
        <title>A rank-normalized archaeal taxonomy based on genome phylogeny resolves widespread incomplete and uneven classifications.</title>
        <authorList>
            <person name="Rinke C."/>
            <person name="Chuvochina M."/>
            <person name="Mussig A.J."/>
            <person name="Chaumeil P.-A."/>
            <person name="Waite D.W."/>
            <person name="Whitman W.B."/>
            <person name="Parks D.H."/>
            <person name="Hugenholtz P."/>
        </authorList>
    </citation>
    <scope>NUCLEOTIDE SEQUENCE</scope>
    <source>
        <strain evidence="2">UBA10011</strain>
    </source>
</reference>